<dbReference type="AlphaFoldDB" id="A0A060CNH0"/>
<name>A0A060CNH0_9BACI</name>
<evidence type="ECO:0000313" key="1">
    <source>
        <dbReference type="EMBL" id="AIA94386.1"/>
    </source>
</evidence>
<proteinExistence type="predicted"/>
<organism evidence="1">
    <name type="scientific">uncultured Bacillus sp</name>
    <dbReference type="NCBI Taxonomy" id="83428"/>
    <lineage>
        <taxon>Bacteria</taxon>
        <taxon>Bacillati</taxon>
        <taxon>Bacillota</taxon>
        <taxon>Bacilli</taxon>
        <taxon>Bacillales</taxon>
        <taxon>Bacillaceae</taxon>
        <taxon>Bacillus</taxon>
        <taxon>environmental samples</taxon>
    </lineage>
</organism>
<accession>A0A060CNH0</accession>
<dbReference type="EMBL" id="KF127033">
    <property type="protein sequence ID" value="AIA94386.1"/>
    <property type="molecule type" value="Genomic_DNA"/>
</dbReference>
<protein>
    <submittedName>
        <fullName evidence="1">CAZy families GT2 protein</fullName>
    </submittedName>
</protein>
<sequence>MMYIAEPLSYFRNHAQQEQAGINVVLLSRIEWFEIATEAYEEGYFIESLSEYKISLINLLRDSVGLSKIYNRTKN</sequence>
<reference evidence="1" key="1">
    <citation type="journal article" date="2013" name="Environ. Microbiol.">
        <title>Seasonally variable intestinal metagenomes of the red palm weevil (Rhynchophorus ferrugineus).</title>
        <authorList>
            <person name="Jia S."/>
            <person name="Zhang X."/>
            <person name="Zhang G."/>
            <person name="Yin A."/>
            <person name="Zhang S."/>
            <person name="Li F."/>
            <person name="Wang L."/>
            <person name="Zhao D."/>
            <person name="Yun Q."/>
            <person name="Tala"/>
            <person name="Wang J."/>
            <person name="Sun G."/>
            <person name="Baabdullah M."/>
            <person name="Yu X."/>
            <person name="Hu S."/>
            <person name="Al-Mssallem I.S."/>
            <person name="Yu J."/>
        </authorList>
    </citation>
    <scope>NUCLEOTIDE SEQUENCE</scope>
</reference>